<dbReference type="PANTHER" id="PTHR45991">
    <property type="entry name" value="PACHYTENE CHECKPOINT PROTEIN 2"/>
    <property type="match status" value="1"/>
</dbReference>
<keyword evidence="2" id="KW-0547">Nucleotide-binding</keyword>
<dbReference type="SMART" id="SM00382">
    <property type="entry name" value="AAA"/>
    <property type="match status" value="1"/>
</dbReference>
<evidence type="ECO:0000256" key="3">
    <source>
        <dbReference type="ARBA" id="ARBA00022840"/>
    </source>
</evidence>
<reference evidence="6 7" key="1">
    <citation type="submission" date="2018-10" db="EMBL/GenBank/DDBJ databases">
        <title>Complete genome sequence of Malassezia restricta CBS 7877.</title>
        <authorList>
            <person name="Morand S.C."/>
            <person name="Bertignac M."/>
            <person name="Iltis A."/>
            <person name="Kolder I."/>
            <person name="Pirovano W."/>
            <person name="Jourdain R."/>
            <person name="Clavaud C."/>
        </authorList>
    </citation>
    <scope>NUCLEOTIDE SEQUENCE [LARGE SCALE GENOMIC DNA]</scope>
    <source>
        <strain evidence="6 7">CBS 7877</strain>
    </source>
</reference>
<dbReference type="InterPro" id="IPR058249">
    <property type="entry name" value="Pch2_C"/>
</dbReference>
<dbReference type="InterPro" id="IPR003959">
    <property type="entry name" value="ATPase_AAA_core"/>
</dbReference>
<evidence type="ECO:0000256" key="1">
    <source>
        <dbReference type="ARBA" id="ARBA00007271"/>
    </source>
</evidence>
<dbReference type="InterPro" id="IPR003593">
    <property type="entry name" value="AAA+_ATPase"/>
</dbReference>
<evidence type="ECO:0000256" key="4">
    <source>
        <dbReference type="ARBA" id="ARBA00023254"/>
    </source>
</evidence>
<dbReference type="OrthoDB" id="10042665at2759"/>
<evidence type="ECO:0000313" key="6">
    <source>
        <dbReference type="EMBL" id="AYO43132.1"/>
    </source>
</evidence>
<proteinExistence type="inferred from homology"/>
<dbReference type="InterPro" id="IPR001270">
    <property type="entry name" value="ClpA/B"/>
</dbReference>
<dbReference type="SUPFAM" id="SSF52540">
    <property type="entry name" value="P-loop containing nucleoside triphosphate hydrolases"/>
    <property type="match status" value="1"/>
</dbReference>
<gene>
    <name evidence="6" type="ORF">DNF11_2182</name>
</gene>
<dbReference type="GO" id="GO:0005634">
    <property type="term" value="C:nucleus"/>
    <property type="evidence" value="ECO:0007669"/>
    <property type="project" value="TreeGrafter"/>
</dbReference>
<dbReference type="GO" id="GO:0016887">
    <property type="term" value="F:ATP hydrolysis activity"/>
    <property type="evidence" value="ECO:0007669"/>
    <property type="project" value="InterPro"/>
</dbReference>
<keyword evidence="7" id="KW-1185">Reference proteome</keyword>
<dbReference type="Gene3D" id="3.40.50.300">
    <property type="entry name" value="P-loop containing nucleotide triphosphate hydrolases"/>
    <property type="match status" value="1"/>
</dbReference>
<dbReference type="PANTHER" id="PTHR45991:SF1">
    <property type="entry name" value="PACHYTENE CHECKPOINT PROTEIN 2 HOMOLOG"/>
    <property type="match status" value="1"/>
</dbReference>
<keyword evidence="4" id="KW-0469">Meiosis</keyword>
<organism evidence="6 7">
    <name type="scientific">Malassezia restricta (strain ATCC 96810 / NBRC 103918 / CBS 7877)</name>
    <name type="common">Seborrheic dermatitis infection agent</name>
    <dbReference type="NCBI Taxonomy" id="425264"/>
    <lineage>
        <taxon>Eukaryota</taxon>
        <taxon>Fungi</taxon>
        <taxon>Dikarya</taxon>
        <taxon>Basidiomycota</taxon>
        <taxon>Ustilaginomycotina</taxon>
        <taxon>Malasseziomycetes</taxon>
        <taxon>Malasseziales</taxon>
        <taxon>Malasseziaceae</taxon>
        <taxon>Malassezia</taxon>
    </lineage>
</organism>
<dbReference type="STRING" id="425264.A0A3G2S735"/>
<dbReference type="GO" id="GO:0005694">
    <property type="term" value="C:chromosome"/>
    <property type="evidence" value="ECO:0007669"/>
    <property type="project" value="TreeGrafter"/>
</dbReference>
<protein>
    <submittedName>
        <fullName evidence="6">Proteasome-activating nucleotidase</fullName>
    </submittedName>
</protein>
<dbReference type="GO" id="GO:0007131">
    <property type="term" value="P:reciprocal meiotic recombination"/>
    <property type="evidence" value="ECO:0007669"/>
    <property type="project" value="TreeGrafter"/>
</dbReference>
<keyword evidence="3" id="KW-0067">ATP-binding</keyword>
<dbReference type="GO" id="GO:0051598">
    <property type="term" value="P:meiotic recombination checkpoint signaling"/>
    <property type="evidence" value="ECO:0007669"/>
    <property type="project" value="TreeGrafter"/>
</dbReference>
<feature type="domain" description="AAA+ ATPase" evidence="5">
    <location>
        <begin position="166"/>
        <end position="318"/>
    </location>
</feature>
<dbReference type="AlphaFoldDB" id="A0A3G2S735"/>
<dbReference type="PRINTS" id="PR00300">
    <property type="entry name" value="CLPPROTEASEA"/>
</dbReference>
<dbReference type="Pfam" id="PF23563">
    <property type="entry name" value="TRIP13_N"/>
    <property type="match status" value="1"/>
</dbReference>
<dbReference type="FunFam" id="3.40.50.300:FF:001494">
    <property type="entry name" value="Pachytene checkpoint component Pch2"/>
    <property type="match status" value="1"/>
</dbReference>
<dbReference type="Proteomes" id="UP000269793">
    <property type="component" value="Chromosome III"/>
</dbReference>
<accession>A0A3G2S735</accession>
<dbReference type="EMBL" id="CP033150">
    <property type="protein sequence ID" value="AYO43132.1"/>
    <property type="molecule type" value="Genomic_DNA"/>
</dbReference>
<dbReference type="InterPro" id="IPR027417">
    <property type="entry name" value="P-loop_NTPase"/>
</dbReference>
<name>A0A3G2S735_MALR7</name>
<dbReference type="Pfam" id="PF00004">
    <property type="entry name" value="AAA"/>
    <property type="match status" value="1"/>
</dbReference>
<comment type="similarity">
    <text evidence="1">Belongs to the AAA ATPase family. PCH2 subfamily.</text>
</comment>
<sequence>MDTETYSSPLPSIAHVEVRLRATSDAHVSEIETAVRALLDKIPLVECESDLRGWQQNAFLAEHVDRIYVAEADEPGIKTVSPTNGKFEFHTYQPCPVDNIDEFGVGEADTSDNAVAATLCELPNHSLDGVWNSLVYEDDVKWRLLRYIYSTILFSDADVDFHLIAWNRVVLLHGPPGTGKTSLCRALAQKLSIRLHERYTHGKLVEINSHSLFSKWFSESGKLVHRLFDMVSQLVEDETGFVVVLIDEIESLSKARSSVATGAEPSDSIRVVNALLTELDKLKHKRNALVMTTSNLSDSIDTAFLDRADIRQYIGPPGTEAIYSILRSCLIELIRAGLAQEECIPSYGAIDASDNKLAHQLRHLAEYCHGASGRSLRRLPVLAHAQYLHAPGAFSCAEWIGAMQRTFENTSLS</sequence>
<dbReference type="GO" id="GO:0000502">
    <property type="term" value="C:proteasome complex"/>
    <property type="evidence" value="ECO:0007669"/>
    <property type="project" value="UniProtKB-KW"/>
</dbReference>
<dbReference type="GO" id="GO:0005524">
    <property type="term" value="F:ATP binding"/>
    <property type="evidence" value="ECO:0007669"/>
    <property type="project" value="UniProtKB-KW"/>
</dbReference>
<evidence type="ECO:0000256" key="2">
    <source>
        <dbReference type="ARBA" id="ARBA00022741"/>
    </source>
</evidence>
<evidence type="ECO:0000259" key="5">
    <source>
        <dbReference type="SMART" id="SM00382"/>
    </source>
</evidence>
<dbReference type="InterPro" id="IPR044539">
    <property type="entry name" value="Pch2-like"/>
</dbReference>
<dbReference type="VEuPathDB" id="FungiDB:DNF11_2182"/>
<dbReference type="Pfam" id="PF23242">
    <property type="entry name" value="AAA_lid_TRIP13_C"/>
    <property type="match status" value="1"/>
</dbReference>
<evidence type="ECO:0000313" key="7">
    <source>
        <dbReference type="Proteomes" id="UP000269793"/>
    </source>
</evidence>
<keyword evidence="6" id="KW-0647">Proteasome</keyword>